<protein>
    <submittedName>
        <fullName evidence="3">Protein kinase domain-containing protein</fullName>
    </submittedName>
</protein>
<dbReference type="PROSITE" id="PS50011">
    <property type="entry name" value="PROTEIN_KINASE_DOM"/>
    <property type="match status" value="1"/>
</dbReference>
<dbReference type="GO" id="GO:0007165">
    <property type="term" value="P:signal transduction"/>
    <property type="evidence" value="ECO:0007669"/>
    <property type="project" value="TreeGrafter"/>
</dbReference>
<organism evidence="2 3">
    <name type="scientific">Meloidogyne incognita</name>
    <name type="common">Southern root-knot nematode worm</name>
    <name type="synonym">Oxyuris incognita</name>
    <dbReference type="NCBI Taxonomy" id="6306"/>
    <lineage>
        <taxon>Eukaryota</taxon>
        <taxon>Metazoa</taxon>
        <taxon>Ecdysozoa</taxon>
        <taxon>Nematoda</taxon>
        <taxon>Chromadorea</taxon>
        <taxon>Rhabditida</taxon>
        <taxon>Tylenchina</taxon>
        <taxon>Tylenchomorpha</taxon>
        <taxon>Tylenchoidea</taxon>
        <taxon>Meloidogynidae</taxon>
        <taxon>Meloidogyninae</taxon>
        <taxon>Meloidogyne</taxon>
        <taxon>Meloidogyne incognita group</taxon>
    </lineage>
</organism>
<dbReference type="InterPro" id="IPR011009">
    <property type="entry name" value="Kinase-like_dom_sf"/>
</dbReference>
<dbReference type="InterPro" id="IPR001245">
    <property type="entry name" value="Ser-Thr/Tyr_kinase_cat_dom"/>
</dbReference>
<sequence>MSTEIRIELSIDILIVADFGESRFAAEHHEDSMTKQPGNLRWMAPEVFTQSCRYDHKVDVFSFALVLWEIHTAELPFSHLKPAAAAAEMAYKRNPIARPEFSQILPELERHLILDENINKFCIGPPSIDPESTICEESEDNFDIDEDSLISDDSIRGTTVSKLKDRWEQLSEASQNQKIGRSRIDKLSQRVDQNGYVSQAARAILSAKDATQLRDSIVIARSANVAQRQNALIKKAGADNDEKCQIPPLSPDLVKM</sequence>
<keyword evidence="2" id="KW-1185">Reference proteome</keyword>
<proteinExistence type="predicted"/>
<dbReference type="PANTHER" id="PTHR23257:SF974">
    <property type="entry name" value="RECEPTOR-INTERACTING SERINE_THREONINE-PROTEIN KINASE 3"/>
    <property type="match status" value="1"/>
</dbReference>
<dbReference type="Pfam" id="PF07714">
    <property type="entry name" value="PK_Tyr_Ser-Thr"/>
    <property type="match status" value="1"/>
</dbReference>
<accession>A0A914N3D2</accession>
<dbReference type="Gene3D" id="1.10.510.10">
    <property type="entry name" value="Transferase(Phosphotransferase) domain 1"/>
    <property type="match status" value="1"/>
</dbReference>
<dbReference type="GO" id="GO:0005524">
    <property type="term" value="F:ATP binding"/>
    <property type="evidence" value="ECO:0007669"/>
    <property type="project" value="InterPro"/>
</dbReference>
<dbReference type="WBParaSite" id="Minc3s03760g34724">
    <property type="protein sequence ID" value="Minc3s03760g34724"/>
    <property type="gene ID" value="Minc3s03760g34724"/>
</dbReference>
<dbReference type="GO" id="GO:0005737">
    <property type="term" value="C:cytoplasm"/>
    <property type="evidence" value="ECO:0007669"/>
    <property type="project" value="TreeGrafter"/>
</dbReference>
<evidence type="ECO:0000259" key="1">
    <source>
        <dbReference type="PROSITE" id="PS50011"/>
    </source>
</evidence>
<dbReference type="AlphaFoldDB" id="A0A914N3D2"/>
<evidence type="ECO:0000313" key="2">
    <source>
        <dbReference type="Proteomes" id="UP000887563"/>
    </source>
</evidence>
<reference evidence="3" key="1">
    <citation type="submission" date="2022-11" db="UniProtKB">
        <authorList>
            <consortium name="WormBaseParasite"/>
        </authorList>
    </citation>
    <scope>IDENTIFICATION</scope>
</reference>
<name>A0A914N3D2_MELIC</name>
<dbReference type="InterPro" id="IPR000719">
    <property type="entry name" value="Prot_kinase_dom"/>
</dbReference>
<feature type="domain" description="Protein kinase" evidence="1">
    <location>
        <begin position="1"/>
        <end position="168"/>
    </location>
</feature>
<dbReference type="PANTHER" id="PTHR23257">
    <property type="entry name" value="SERINE-THREONINE PROTEIN KINASE"/>
    <property type="match status" value="1"/>
</dbReference>
<dbReference type="GO" id="GO:0004672">
    <property type="term" value="F:protein kinase activity"/>
    <property type="evidence" value="ECO:0007669"/>
    <property type="project" value="InterPro"/>
</dbReference>
<dbReference type="InterPro" id="IPR050167">
    <property type="entry name" value="Ser_Thr_protein_kinase"/>
</dbReference>
<evidence type="ECO:0000313" key="3">
    <source>
        <dbReference type="WBParaSite" id="Minc3s03760g34724"/>
    </source>
</evidence>
<dbReference type="Proteomes" id="UP000887563">
    <property type="component" value="Unplaced"/>
</dbReference>
<dbReference type="SUPFAM" id="SSF56112">
    <property type="entry name" value="Protein kinase-like (PK-like)"/>
    <property type="match status" value="1"/>
</dbReference>